<dbReference type="Proteomes" id="UP001056778">
    <property type="component" value="Chromosome 6"/>
</dbReference>
<comment type="caution">
    <text evidence="1">The sequence shown here is derived from an EMBL/GenBank/DDBJ whole genome shotgun (WGS) entry which is preliminary data.</text>
</comment>
<organism evidence="1 2">
    <name type="scientific">Holotrichia oblita</name>
    <name type="common">Chafer beetle</name>
    <dbReference type="NCBI Taxonomy" id="644536"/>
    <lineage>
        <taxon>Eukaryota</taxon>
        <taxon>Metazoa</taxon>
        <taxon>Ecdysozoa</taxon>
        <taxon>Arthropoda</taxon>
        <taxon>Hexapoda</taxon>
        <taxon>Insecta</taxon>
        <taxon>Pterygota</taxon>
        <taxon>Neoptera</taxon>
        <taxon>Endopterygota</taxon>
        <taxon>Coleoptera</taxon>
        <taxon>Polyphaga</taxon>
        <taxon>Scarabaeiformia</taxon>
        <taxon>Scarabaeidae</taxon>
        <taxon>Melolonthinae</taxon>
        <taxon>Holotrichia</taxon>
    </lineage>
</organism>
<protein>
    <submittedName>
        <fullName evidence="1">E3 ubiquitin-protein ligase uhrf-related</fullName>
    </submittedName>
</protein>
<sequence>MLAPNLFSWPTAERIHKTQNLFQQLANVTNVVGAVDGTFVPIKTPKNDPEVCKTRKCNYAITLQATCDPKLKIIYCFVGYPGSVSDTRIFRNSDLYLNVNNNYQRYFPNDESFIIGDRAYPLLQWCIPPYIDRGNLTPSRRFFNTKISQTRQVIERTFALLIGRFRRLKFLDMNKTEMIAAVQYITEGQANVIENEGHDPNVHVEDIDIMVRDGHQKREHLCQYLYDNQSNYYYILGGKPVRVVRNFKLGKHSKYAPKDGNRYDGIYKVVKYYPEKGKSGFTVWRYLLRRDDPTPAPWQKDHEESEIIYPPGYLEAQASKEKTREKGKVKKSPTNTKRGAKRAPSEQSSNQLLGMFKKMKTDSYKLESELSEKIDNDKINQHLWNECKEFLKLGKSKFVSKVEESFNCICCQELVHMPITTICKHNICKSCLGRSFSADIFTCPYCRFELGKDYKITVNENLATVLQKLFPGYEVSR</sequence>
<dbReference type="EMBL" id="CM043020">
    <property type="protein sequence ID" value="KAI4459404.1"/>
    <property type="molecule type" value="Genomic_DNA"/>
</dbReference>
<evidence type="ECO:0000313" key="1">
    <source>
        <dbReference type="EMBL" id="KAI4459404.1"/>
    </source>
</evidence>
<reference evidence="1" key="1">
    <citation type="submission" date="2022-04" db="EMBL/GenBank/DDBJ databases">
        <title>Chromosome-scale genome assembly of Holotrichia oblita Faldermann.</title>
        <authorList>
            <person name="Rongchong L."/>
        </authorList>
    </citation>
    <scope>NUCLEOTIDE SEQUENCE</scope>
    <source>
        <strain evidence="1">81SQS9</strain>
    </source>
</reference>
<accession>A0ACB9SXX4</accession>
<proteinExistence type="predicted"/>
<gene>
    <name evidence="1" type="ORF">MML48_6g00002913</name>
</gene>
<evidence type="ECO:0000313" key="2">
    <source>
        <dbReference type="Proteomes" id="UP001056778"/>
    </source>
</evidence>
<name>A0ACB9SXX4_HOLOL</name>
<keyword evidence="2" id="KW-1185">Reference proteome</keyword>